<dbReference type="EMBL" id="CP118709">
    <property type="protein sequence ID" value="WGK82857.1"/>
    <property type="molecule type" value="Genomic_DNA"/>
</dbReference>
<reference evidence="11 15" key="1">
    <citation type="submission" date="2022-02" db="EMBL/GenBank/DDBJ databases">
        <title>Emergence and expansion in Europe of a Vibrio aestuarianus clonal complex pathogenic for oysters.</title>
        <authorList>
            <person name="Mesnil A."/>
            <person name="Travers M.-A."/>
        </authorList>
    </citation>
    <scope>NUCLEOTIDE SEQUENCE</scope>
    <source>
        <strain evidence="10">19_064_11T1</strain>
        <strain evidence="11">19_064_15T1</strain>
        <strain evidence="13 15">U17</strain>
        <strain evidence="12">U29</strain>
    </source>
</reference>
<dbReference type="InterPro" id="IPR050367">
    <property type="entry name" value="APC_superfamily"/>
</dbReference>
<comment type="subcellular location">
    <subcellularLocation>
        <location evidence="1">Cell membrane</location>
        <topology evidence="1">Multi-pass membrane protein</topology>
    </subcellularLocation>
</comment>
<feature type="transmembrane region" description="Helical" evidence="9">
    <location>
        <begin position="420"/>
        <end position="438"/>
    </location>
</feature>
<feature type="transmembrane region" description="Helical" evidence="9">
    <location>
        <begin position="367"/>
        <end position="383"/>
    </location>
</feature>
<feature type="transmembrane region" description="Helical" evidence="9">
    <location>
        <begin position="127"/>
        <end position="145"/>
    </location>
</feature>
<proteinExistence type="inferred from homology"/>
<gene>
    <name evidence="10" type="ORF">L9W94_06805</name>
    <name evidence="11" type="ORF">L9X51_17050</name>
    <name evidence="12" type="ORF">PYE51_06330</name>
    <name evidence="13" type="ORF">PYE67_07450</name>
</gene>
<keyword evidence="6 9" id="KW-1133">Transmembrane helix</keyword>
<evidence type="ECO:0000313" key="10">
    <source>
        <dbReference type="EMBL" id="MDE1241860.1"/>
    </source>
</evidence>
<evidence type="ECO:0000256" key="2">
    <source>
        <dbReference type="ARBA" id="ARBA00008220"/>
    </source>
</evidence>
<keyword evidence="4" id="KW-1003">Cell membrane</keyword>
<dbReference type="Proteomes" id="UP001140979">
    <property type="component" value="Unassembled WGS sequence"/>
</dbReference>
<evidence type="ECO:0000313" key="13">
    <source>
        <dbReference type="EMBL" id="WGK84257.1"/>
    </source>
</evidence>
<dbReference type="AlphaFoldDB" id="A0A9X4J113"/>
<comment type="similarity">
    <text evidence="2">Belongs to the amino acid-polyamine-organocation (APC) superfamily. Basic amino acid/polyamine antiporter (APA) (TC 2.A.3.2) family.</text>
</comment>
<evidence type="ECO:0000256" key="7">
    <source>
        <dbReference type="ARBA" id="ARBA00023136"/>
    </source>
</evidence>
<keyword evidence="5 9" id="KW-0812">Transmembrane</keyword>
<dbReference type="EMBL" id="JAKNBA010000008">
    <property type="protein sequence ID" value="MDE1241860.1"/>
    <property type="molecule type" value="Genomic_DNA"/>
</dbReference>
<keyword evidence="7 9" id="KW-0472">Membrane</keyword>
<dbReference type="PIRSF" id="PIRSF006060">
    <property type="entry name" value="AA_transporter"/>
    <property type="match status" value="1"/>
</dbReference>
<dbReference type="InterPro" id="IPR002293">
    <property type="entry name" value="AA/rel_permease1"/>
</dbReference>
<evidence type="ECO:0000313" key="15">
    <source>
        <dbReference type="Proteomes" id="UP001241226"/>
    </source>
</evidence>
<evidence type="ECO:0000256" key="5">
    <source>
        <dbReference type="ARBA" id="ARBA00022692"/>
    </source>
</evidence>
<accession>A0A9X4J113</accession>
<dbReference type="Pfam" id="PF13520">
    <property type="entry name" value="AA_permease_2"/>
    <property type="match status" value="1"/>
</dbReference>
<feature type="transmembrane region" description="Helical" evidence="9">
    <location>
        <begin position="192"/>
        <end position="210"/>
    </location>
</feature>
<feature type="transmembrane region" description="Helical" evidence="9">
    <location>
        <begin position="157"/>
        <end position="177"/>
    </location>
</feature>
<evidence type="ECO:0000256" key="8">
    <source>
        <dbReference type="ARBA" id="ARBA00045636"/>
    </source>
</evidence>
<dbReference type="EMBL" id="CP118711">
    <property type="protein sequence ID" value="WGK84257.1"/>
    <property type="molecule type" value="Genomic_DNA"/>
</dbReference>
<feature type="transmembrane region" description="Helical" evidence="9">
    <location>
        <begin position="329"/>
        <end position="355"/>
    </location>
</feature>
<feature type="transmembrane region" description="Helical" evidence="9">
    <location>
        <begin position="395"/>
        <end position="414"/>
    </location>
</feature>
<dbReference type="Proteomes" id="UP001239257">
    <property type="component" value="Chromosome 1"/>
</dbReference>
<sequence length="444" mass="46811">MHENNTPQSKRSLGLGMCTALIIGNMIGSGFFIAPAALAPYGAVAIIGWGVMAFAAVCLGMIFARLARISPIAGGPYAYTRLGFGKFTGFLIAWGYWISIWASLPAMAAGLVGYLSQIFPLLQGNGVLKIAIGLGAMWLVALINIRGVKEAGLFQAVTVYTKLVPFIAISIFGLFWVDWGHFDVLNPSDKPFLSALAATAPLTMFAFLGIESATVPAGDVIDPEKTIPRATILGTTVSALVYILGTTVVMGVLPRETLINSSAPFADAANAIWGPTAAMIISIAAVISSLGAINGWTLLMGQVPMAAAKDGAMPGFFGKQSKSGTPRNGILLSVMLSSALLLIDASGSSALATFYNLIVNLSTDTAMIPYVFCCLVEGILYVKRDKLSQVLNIKSYWPIASVAFLFSVATIYGAGPDAGMWSLLLLMLAVPVWLVICSEKMKDN</sequence>
<evidence type="ECO:0000256" key="1">
    <source>
        <dbReference type="ARBA" id="ARBA00004651"/>
    </source>
</evidence>
<dbReference type="GeneID" id="79917292"/>
<feature type="transmembrane region" description="Helical" evidence="9">
    <location>
        <begin position="87"/>
        <end position="115"/>
    </location>
</feature>
<evidence type="ECO:0000313" key="11">
    <source>
        <dbReference type="EMBL" id="MDE1348105.1"/>
    </source>
</evidence>
<feature type="transmembrane region" description="Helical" evidence="9">
    <location>
        <begin position="230"/>
        <end position="252"/>
    </location>
</feature>
<evidence type="ECO:0000256" key="6">
    <source>
        <dbReference type="ARBA" id="ARBA00022989"/>
    </source>
</evidence>
<dbReference type="Gene3D" id="1.20.1740.10">
    <property type="entry name" value="Amino acid/polyamine transporter I"/>
    <property type="match status" value="1"/>
</dbReference>
<name>A0A9X4J113_9VIBR</name>
<evidence type="ECO:0000256" key="3">
    <source>
        <dbReference type="ARBA" id="ARBA00021069"/>
    </source>
</evidence>
<protein>
    <recommendedName>
        <fullName evidence="3">Arginine/agmatine antiporter</fullName>
    </recommendedName>
</protein>
<dbReference type="PANTHER" id="PTHR42770">
    <property type="entry name" value="AMINO ACID TRANSPORTER-RELATED"/>
    <property type="match status" value="1"/>
</dbReference>
<evidence type="ECO:0000256" key="9">
    <source>
        <dbReference type="SAM" id="Phobius"/>
    </source>
</evidence>
<dbReference type="RefSeq" id="WP_176314024.1">
    <property type="nucleotide sequence ID" value="NZ_CALYLG010000369.1"/>
</dbReference>
<evidence type="ECO:0000256" key="4">
    <source>
        <dbReference type="ARBA" id="ARBA00022475"/>
    </source>
</evidence>
<comment type="function">
    <text evidence="8">Major component of the acid-resistance (AR) system allowing enteric pathogens to survive the acidic environment in the stomach. Exchanges extracellular arginine for its intracellular decarboxylation product agmatine (Agm) thereby expelling intracellular protons. Probably undergoes several conformational states in order to translocate the substrate across the membrane; keeps the substrate accessible to only 1 side of the membrane at a time by opening and closing 3 membrane-internal gates.</text>
</comment>
<feature type="transmembrane region" description="Helical" evidence="9">
    <location>
        <begin position="46"/>
        <end position="66"/>
    </location>
</feature>
<feature type="transmembrane region" description="Helical" evidence="9">
    <location>
        <begin position="12"/>
        <end position="34"/>
    </location>
</feature>
<evidence type="ECO:0000313" key="14">
    <source>
        <dbReference type="Proteomes" id="UP001140978"/>
    </source>
</evidence>
<dbReference type="EMBL" id="JAKNAX010000077">
    <property type="protein sequence ID" value="MDE1348105.1"/>
    <property type="molecule type" value="Genomic_DNA"/>
</dbReference>
<dbReference type="Proteomes" id="UP001140978">
    <property type="component" value="Unassembled WGS sequence"/>
</dbReference>
<dbReference type="GO" id="GO:0005886">
    <property type="term" value="C:plasma membrane"/>
    <property type="evidence" value="ECO:0007669"/>
    <property type="project" value="UniProtKB-SubCell"/>
</dbReference>
<dbReference type="Proteomes" id="UP001241226">
    <property type="component" value="Chromosome 1"/>
</dbReference>
<dbReference type="GO" id="GO:0022857">
    <property type="term" value="F:transmembrane transporter activity"/>
    <property type="evidence" value="ECO:0007669"/>
    <property type="project" value="InterPro"/>
</dbReference>
<feature type="transmembrane region" description="Helical" evidence="9">
    <location>
        <begin position="272"/>
        <end position="299"/>
    </location>
</feature>
<dbReference type="PANTHER" id="PTHR42770:SF18">
    <property type="entry name" value="ARGININE_AGMATINE ANTIPORTER"/>
    <property type="match status" value="1"/>
</dbReference>
<organism evidence="11 14">
    <name type="scientific">Vibrio aestuarianus</name>
    <dbReference type="NCBI Taxonomy" id="28171"/>
    <lineage>
        <taxon>Bacteria</taxon>
        <taxon>Pseudomonadati</taxon>
        <taxon>Pseudomonadota</taxon>
        <taxon>Gammaproteobacteria</taxon>
        <taxon>Vibrionales</taxon>
        <taxon>Vibrionaceae</taxon>
        <taxon>Vibrio</taxon>
    </lineage>
</organism>
<evidence type="ECO:0000313" key="12">
    <source>
        <dbReference type="EMBL" id="WGK82857.1"/>
    </source>
</evidence>